<name>A0A5C6S2E8_9BACT</name>
<keyword evidence="2" id="KW-1185">Reference proteome</keyword>
<dbReference type="Proteomes" id="UP000321580">
    <property type="component" value="Unassembled WGS sequence"/>
</dbReference>
<dbReference type="AlphaFoldDB" id="A0A5C6S2E8"/>
<dbReference type="PROSITE" id="PS51257">
    <property type="entry name" value="PROKAR_LIPOPROTEIN"/>
    <property type="match status" value="1"/>
</dbReference>
<dbReference type="RefSeq" id="WP_147165994.1">
    <property type="nucleotide sequence ID" value="NZ_VOOR01000004.1"/>
</dbReference>
<comment type="caution">
    <text evidence="1">The sequence shown here is derived from an EMBL/GenBank/DDBJ whole genome shotgun (WGS) entry which is preliminary data.</text>
</comment>
<evidence type="ECO:0000313" key="1">
    <source>
        <dbReference type="EMBL" id="TXB68415.1"/>
    </source>
</evidence>
<proteinExistence type="predicted"/>
<organism evidence="1 2">
    <name type="scientific">Phaeodactylibacter luteus</name>
    <dbReference type="NCBI Taxonomy" id="1564516"/>
    <lineage>
        <taxon>Bacteria</taxon>
        <taxon>Pseudomonadati</taxon>
        <taxon>Bacteroidota</taxon>
        <taxon>Saprospiria</taxon>
        <taxon>Saprospirales</taxon>
        <taxon>Haliscomenobacteraceae</taxon>
        <taxon>Phaeodactylibacter</taxon>
    </lineage>
</organism>
<accession>A0A5C6S2E8</accession>
<reference evidence="1 2" key="1">
    <citation type="submission" date="2019-08" db="EMBL/GenBank/DDBJ databases">
        <title>Genome of Phaeodactylibacter luteus.</title>
        <authorList>
            <person name="Bowman J.P."/>
        </authorList>
    </citation>
    <scope>NUCLEOTIDE SEQUENCE [LARGE SCALE GENOMIC DNA]</scope>
    <source>
        <strain evidence="1 2">KCTC 42180</strain>
    </source>
</reference>
<dbReference type="EMBL" id="VOOR01000004">
    <property type="protein sequence ID" value="TXB68415.1"/>
    <property type="molecule type" value="Genomic_DNA"/>
</dbReference>
<gene>
    <name evidence="1" type="ORF">FRY97_03280</name>
</gene>
<sequence>MNRILYLFFLIVLLAACKDEGADENCAPWDIAWQSRAFPGDAYLWLSGEDGEWQASLKLTPQLNEALATEQCDGPVHLSYLEIRPEVVKDGGNTRTETVYELTTWLDVPTGFSRDTAARAPVREWPVAIGNVSSLQSLIWPEDNLQAFSGNIFLDPAAELLSFAIQVPDTLPAYAFLQANGEALPRYFWVGKAQDSAFVLDYEALPQLMYEAPVQLPNTANWFYEIYGEGENGQALIDFASMPDLVSGSFAPRVPVAGISGFRLKARQVGDYQGWPYAPNAYDRSGSRIPESVPALPSAPGMARNGDTLQVGLFNGSFEALTAYEVQLVDFRGEGPWLRWTIIGSVEGMARLVLPQWPEALSAARAQLLAPGRQTIALIGAKAYESQPAYQALLEAWMQGDEDWESRQGLTQRTAAQDF</sequence>
<protein>
    <submittedName>
        <fullName evidence="1">Uncharacterized protein</fullName>
    </submittedName>
</protein>
<dbReference type="OrthoDB" id="9821856at2"/>
<evidence type="ECO:0000313" key="2">
    <source>
        <dbReference type="Proteomes" id="UP000321580"/>
    </source>
</evidence>